<evidence type="ECO:0000313" key="6">
    <source>
        <dbReference type="EMBL" id="AEF80938.1"/>
    </source>
</evidence>
<dbReference type="OrthoDB" id="9791234at2"/>
<dbReference type="CDD" id="cd08236">
    <property type="entry name" value="sugar_DH"/>
    <property type="match status" value="1"/>
</dbReference>
<name>F5YED2_LEAAZ</name>
<dbReference type="InterPro" id="IPR002328">
    <property type="entry name" value="ADH_Zn_CS"/>
</dbReference>
<dbReference type="KEGG" id="taz:TREAZ_2638"/>
<dbReference type="Proteomes" id="UP000009222">
    <property type="component" value="Chromosome"/>
</dbReference>
<evidence type="ECO:0000256" key="1">
    <source>
        <dbReference type="ARBA" id="ARBA00022723"/>
    </source>
</evidence>
<dbReference type="SUPFAM" id="SSF50129">
    <property type="entry name" value="GroES-like"/>
    <property type="match status" value="1"/>
</dbReference>
<dbReference type="STRING" id="545695.TREAZ_2638"/>
<dbReference type="eggNOG" id="COG1063">
    <property type="taxonomic scope" value="Bacteria"/>
</dbReference>
<dbReference type="EC" id="1.1.1.14" evidence="6"/>
<dbReference type="PANTHER" id="PTHR43401">
    <property type="entry name" value="L-THREONINE 3-DEHYDROGENASE"/>
    <property type="match status" value="1"/>
</dbReference>
<dbReference type="InterPro" id="IPR050129">
    <property type="entry name" value="Zn_alcohol_dh"/>
</dbReference>
<keyword evidence="2 4" id="KW-0862">Zinc</keyword>
<dbReference type="PROSITE" id="PS00059">
    <property type="entry name" value="ADH_ZINC"/>
    <property type="match status" value="1"/>
</dbReference>
<accession>F5YED2</accession>
<evidence type="ECO:0000313" key="7">
    <source>
        <dbReference type="Proteomes" id="UP000009222"/>
    </source>
</evidence>
<reference evidence="6 7" key="2">
    <citation type="journal article" date="2011" name="ISME J.">
        <title>RNA-seq reveals cooperative metabolic interactions between two termite-gut spirochete species in co-culture.</title>
        <authorList>
            <person name="Rosenthal A.Z."/>
            <person name="Matson E.G."/>
            <person name="Eldar A."/>
            <person name="Leadbetter J.R."/>
        </authorList>
    </citation>
    <scope>NUCLEOTIDE SEQUENCE [LARGE SCALE GENOMIC DNA]</scope>
    <source>
        <strain evidence="7">ATCC BAA-888 / DSM 13862 / ZAS-9</strain>
    </source>
</reference>
<feature type="domain" description="Enoyl reductase (ER)" evidence="5">
    <location>
        <begin position="7"/>
        <end position="314"/>
    </location>
</feature>
<comment type="similarity">
    <text evidence="4">Belongs to the zinc-containing alcohol dehydrogenase family.</text>
</comment>
<evidence type="ECO:0000256" key="3">
    <source>
        <dbReference type="ARBA" id="ARBA00023002"/>
    </source>
</evidence>
<dbReference type="GO" id="GO:0003939">
    <property type="term" value="F:L-iditol 2-dehydrogenase (NAD+) activity"/>
    <property type="evidence" value="ECO:0007669"/>
    <property type="project" value="UniProtKB-EC"/>
</dbReference>
<dbReference type="InterPro" id="IPR013149">
    <property type="entry name" value="ADH-like_C"/>
</dbReference>
<dbReference type="SUPFAM" id="SSF51735">
    <property type="entry name" value="NAD(P)-binding Rossmann-fold domains"/>
    <property type="match status" value="1"/>
</dbReference>
<dbReference type="InterPro" id="IPR013154">
    <property type="entry name" value="ADH-like_N"/>
</dbReference>
<reference evidence="7" key="1">
    <citation type="submission" date="2009-12" db="EMBL/GenBank/DDBJ databases">
        <title>Complete sequence of Treponema azotonutricium strain ZAS-9.</title>
        <authorList>
            <person name="Tetu S.G."/>
            <person name="Matson E."/>
            <person name="Ren Q."/>
            <person name="Seshadri R."/>
            <person name="Elbourne L."/>
            <person name="Hassan K.A."/>
            <person name="Durkin A."/>
            <person name="Radune D."/>
            <person name="Mohamoud Y."/>
            <person name="Shay R."/>
            <person name="Jin S."/>
            <person name="Zhang X."/>
            <person name="Lucey K."/>
            <person name="Ballor N.R."/>
            <person name="Ottesen E."/>
            <person name="Rosenthal R."/>
            <person name="Allen A."/>
            <person name="Leadbetter J.R."/>
            <person name="Paulsen I.T."/>
        </authorList>
    </citation>
    <scope>NUCLEOTIDE SEQUENCE [LARGE SCALE GENOMIC DNA]</scope>
    <source>
        <strain evidence="7">ATCC BAA-888 / DSM 13862 / ZAS-9</strain>
    </source>
</reference>
<dbReference type="Pfam" id="PF00107">
    <property type="entry name" value="ADH_zinc_N"/>
    <property type="match status" value="1"/>
</dbReference>
<keyword evidence="7" id="KW-1185">Reference proteome</keyword>
<protein>
    <submittedName>
        <fullName evidence="6">Sorbitol dehydrogenase (L-iditol 2-dehydrogenase)(Glucitol dehydrogenase)</fullName>
        <ecNumber evidence="6">1.1.1.14</ecNumber>
    </submittedName>
</protein>
<dbReference type="PANTHER" id="PTHR43401:SF2">
    <property type="entry name" value="L-THREONINE 3-DEHYDROGENASE"/>
    <property type="match status" value="1"/>
</dbReference>
<dbReference type="GO" id="GO:0008270">
    <property type="term" value="F:zinc ion binding"/>
    <property type="evidence" value="ECO:0007669"/>
    <property type="project" value="InterPro"/>
</dbReference>
<dbReference type="Pfam" id="PF08240">
    <property type="entry name" value="ADH_N"/>
    <property type="match status" value="1"/>
</dbReference>
<dbReference type="Gene3D" id="3.90.180.10">
    <property type="entry name" value="Medium-chain alcohol dehydrogenases, catalytic domain"/>
    <property type="match status" value="1"/>
</dbReference>
<dbReference type="RefSeq" id="WP_015712893.1">
    <property type="nucleotide sequence ID" value="NC_015577.1"/>
</dbReference>
<evidence type="ECO:0000259" key="5">
    <source>
        <dbReference type="SMART" id="SM00829"/>
    </source>
</evidence>
<dbReference type="SMART" id="SM00829">
    <property type="entry name" value="PKS_ER"/>
    <property type="match status" value="1"/>
</dbReference>
<dbReference type="Gene3D" id="3.40.50.720">
    <property type="entry name" value="NAD(P)-binding Rossmann-like Domain"/>
    <property type="match status" value="1"/>
</dbReference>
<evidence type="ECO:0000256" key="2">
    <source>
        <dbReference type="ARBA" id="ARBA00022833"/>
    </source>
</evidence>
<dbReference type="InParanoid" id="F5YED2"/>
<keyword evidence="3 6" id="KW-0560">Oxidoreductase</keyword>
<keyword evidence="1 4" id="KW-0479">Metal-binding</keyword>
<dbReference type="AlphaFoldDB" id="F5YED2"/>
<proteinExistence type="inferred from homology"/>
<dbReference type="EMBL" id="CP001841">
    <property type="protein sequence ID" value="AEF80938.1"/>
    <property type="molecule type" value="Genomic_DNA"/>
</dbReference>
<organism evidence="6 7">
    <name type="scientific">Leadbettera azotonutricia (strain ATCC BAA-888 / DSM 13862 / ZAS-9)</name>
    <name type="common">Treponema azotonutricium</name>
    <dbReference type="NCBI Taxonomy" id="545695"/>
    <lineage>
        <taxon>Bacteria</taxon>
        <taxon>Pseudomonadati</taxon>
        <taxon>Spirochaetota</taxon>
        <taxon>Spirochaetia</taxon>
        <taxon>Spirochaetales</taxon>
        <taxon>Breznakiellaceae</taxon>
        <taxon>Leadbettera</taxon>
    </lineage>
</organism>
<dbReference type="InterPro" id="IPR036291">
    <property type="entry name" value="NAD(P)-bd_dom_sf"/>
</dbReference>
<dbReference type="InterPro" id="IPR020843">
    <property type="entry name" value="ER"/>
</dbReference>
<comment type="cofactor">
    <cofactor evidence="4">
        <name>Zn(2+)</name>
        <dbReference type="ChEBI" id="CHEBI:29105"/>
    </cofactor>
</comment>
<evidence type="ECO:0000256" key="4">
    <source>
        <dbReference type="RuleBase" id="RU361277"/>
    </source>
</evidence>
<dbReference type="InterPro" id="IPR011032">
    <property type="entry name" value="GroES-like_sf"/>
</dbReference>
<sequence>MKALLMEEYKKLKYTDFPDPKIEGSHDLLVRIKAVAICGSDVHGFDGSTGRRKPPIVMGHEAAGEIIETGSDVHHFRKGDRITFDSTISCGECYYCSNGQVNLCDHRMVLGVSCDEYRRHGCFAEYVVIPERIAVLLPQGLSYEEAACTEPVGVAAHAIRNTPIAMNDTVAVVGSGLIGNLAIQLLKISVSGKIIALDTDPSRREVAKSFGADAVLDPADPELDKKIKELTGGRGADRVIEAVGATAPIRTAISIVRKGGSVTLVGNVSPSVDIPLQAVVSREIRLQGSCAISGEYPIALDLMGRKRIDVKPLISAKAPLSEGEIWMNKLYNREGNLLKVVLLP</sequence>
<dbReference type="HOGENOM" id="CLU_026673_11_0_12"/>
<gene>
    <name evidence="6" type="ordered locus">TREAZ_2638</name>
</gene>